<evidence type="ECO:0000313" key="4">
    <source>
        <dbReference type="Proteomes" id="UP000254572"/>
    </source>
</evidence>
<accession>A0A381E7E5</accession>
<feature type="signal peptide" evidence="2">
    <location>
        <begin position="1"/>
        <end position="25"/>
    </location>
</feature>
<name>A0A381E7E5_9GAMM</name>
<proteinExistence type="predicted"/>
<sequence length="262" mass="29102">MKTKTITRFSALAAAVMLGGCSSFGFGSKSDDSNDLPTRIEKKTDYKQAYQDYVELGAKYVQMGRYDLAEPKLKRAIEIDSHPPDAWNILAVLYEEARDISSGNQIYQKLIRSHPEYLLGHVNYATFLCKFDRDSEMQTLLNQMRARNAEFKAAAYIAEGNCMATRNQIGQAENAYKQAIAVNPQAEGALLPLAEISLQKGDAAGALRYLKVVHTYVGYSPQSVKIGIEAARKGGDSRMEEELVRVMRANYKNTPQAQSLGI</sequence>
<dbReference type="EMBL" id="UFUW01000001">
    <property type="protein sequence ID" value="SUX22450.1"/>
    <property type="molecule type" value="Genomic_DNA"/>
</dbReference>
<keyword evidence="4" id="KW-1185">Reference proteome</keyword>
<dbReference type="AlphaFoldDB" id="A0A381E7E5"/>
<feature type="chain" id="PRO_5016624094" evidence="2">
    <location>
        <begin position="26"/>
        <end position="262"/>
    </location>
</feature>
<dbReference type="PANTHER" id="PTHR44395">
    <property type="match status" value="1"/>
</dbReference>
<feature type="repeat" description="TPR" evidence="1">
    <location>
        <begin position="50"/>
        <end position="83"/>
    </location>
</feature>
<organism evidence="3 4">
    <name type="scientific">Cardiobacterium valvarum</name>
    <dbReference type="NCBI Taxonomy" id="194702"/>
    <lineage>
        <taxon>Bacteria</taxon>
        <taxon>Pseudomonadati</taxon>
        <taxon>Pseudomonadota</taxon>
        <taxon>Gammaproteobacteria</taxon>
        <taxon>Cardiobacteriales</taxon>
        <taxon>Cardiobacteriaceae</taxon>
        <taxon>Cardiobacterium</taxon>
    </lineage>
</organism>
<dbReference type="OrthoDB" id="9814042at2"/>
<dbReference type="PROSITE" id="PS50005">
    <property type="entry name" value="TPR"/>
    <property type="match status" value="2"/>
</dbReference>
<reference evidence="3 4" key="1">
    <citation type="submission" date="2018-06" db="EMBL/GenBank/DDBJ databases">
        <authorList>
            <consortium name="Pathogen Informatics"/>
            <person name="Doyle S."/>
        </authorList>
    </citation>
    <scope>NUCLEOTIDE SEQUENCE [LARGE SCALE GENOMIC DNA]</scope>
    <source>
        <strain evidence="3 4">NCTC13294</strain>
    </source>
</reference>
<protein>
    <submittedName>
        <fullName evidence="3">Tetratricopeptide repeat protein</fullName>
    </submittedName>
</protein>
<evidence type="ECO:0000256" key="2">
    <source>
        <dbReference type="SAM" id="SignalP"/>
    </source>
</evidence>
<feature type="repeat" description="TPR" evidence="1">
    <location>
        <begin position="153"/>
        <end position="186"/>
    </location>
</feature>
<dbReference type="Proteomes" id="UP000254572">
    <property type="component" value="Unassembled WGS sequence"/>
</dbReference>
<dbReference type="RefSeq" id="WP_115611554.1">
    <property type="nucleotide sequence ID" value="NZ_JBHLZC010000001.1"/>
</dbReference>
<dbReference type="Gene3D" id="1.25.40.10">
    <property type="entry name" value="Tetratricopeptide repeat domain"/>
    <property type="match status" value="1"/>
</dbReference>
<dbReference type="InterPro" id="IPR011990">
    <property type="entry name" value="TPR-like_helical_dom_sf"/>
</dbReference>
<dbReference type="SMART" id="SM00028">
    <property type="entry name" value="TPR"/>
    <property type="match status" value="3"/>
</dbReference>
<dbReference type="InterPro" id="IPR019734">
    <property type="entry name" value="TPR_rpt"/>
</dbReference>
<evidence type="ECO:0000313" key="3">
    <source>
        <dbReference type="EMBL" id="SUX22450.1"/>
    </source>
</evidence>
<dbReference type="PANTHER" id="PTHR44395:SF1">
    <property type="entry name" value="PROTEIN O-MANNOSYL-TRANSFERASE TMTC3"/>
    <property type="match status" value="1"/>
</dbReference>
<evidence type="ECO:0000256" key="1">
    <source>
        <dbReference type="PROSITE-ProRule" id="PRU00339"/>
    </source>
</evidence>
<keyword evidence="1" id="KW-0802">TPR repeat</keyword>
<keyword evidence="2" id="KW-0732">Signal</keyword>
<dbReference type="SUPFAM" id="SSF48452">
    <property type="entry name" value="TPR-like"/>
    <property type="match status" value="1"/>
</dbReference>
<gene>
    <name evidence="3" type="ORF">NCTC13294_01255</name>
</gene>
<dbReference type="Pfam" id="PF13432">
    <property type="entry name" value="TPR_16"/>
    <property type="match status" value="2"/>
</dbReference>
<dbReference type="PROSITE" id="PS51257">
    <property type="entry name" value="PROKAR_LIPOPROTEIN"/>
    <property type="match status" value="1"/>
</dbReference>